<dbReference type="AlphaFoldDB" id="A0A074JYY3"/>
<reference evidence="9 10" key="1">
    <citation type="journal article" date="2015" name="Antonie Van Leeuwenhoek">
        <title>Thioclava indica sp. nov., isolated from surface seawater of the Indian Ocean.</title>
        <authorList>
            <person name="Liu Y."/>
            <person name="Lai Q."/>
            <person name="Du J."/>
            <person name="Xu H."/>
            <person name="Jiang L."/>
            <person name="Shao Z."/>
        </authorList>
    </citation>
    <scope>NUCLEOTIDE SEQUENCE [LARGE SCALE GENOMIC DNA]</scope>
    <source>
        <strain evidence="9 10">DT23-4</strain>
    </source>
</reference>
<evidence type="ECO:0000256" key="7">
    <source>
        <dbReference type="HAMAP-Rule" id="MF_01224"/>
    </source>
</evidence>
<evidence type="ECO:0000256" key="1">
    <source>
        <dbReference type="ARBA" id="ARBA00001637"/>
    </source>
</evidence>
<dbReference type="InterPro" id="IPR023045">
    <property type="entry name" value="MoaC"/>
</dbReference>
<dbReference type="InterPro" id="IPR047594">
    <property type="entry name" value="MoaC_bact/euk"/>
</dbReference>
<dbReference type="GO" id="GO:0061799">
    <property type="term" value="F:cyclic pyranopterin monophosphate synthase activity"/>
    <property type="evidence" value="ECO:0007669"/>
    <property type="project" value="UniProtKB-UniRule"/>
</dbReference>
<name>A0A074JYY3_9RHOB</name>
<dbReference type="Pfam" id="PF01967">
    <property type="entry name" value="MoaC"/>
    <property type="match status" value="1"/>
</dbReference>
<dbReference type="CDD" id="cd01420">
    <property type="entry name" value="MoaC_PE"/>
    <property type="match status" value="1"/>
</dbReference>
<comment type="caution">
    <text evidence="9">The sequence shown here is derived from an EMBL/GenBank/DDBJ whole genome shotgun (WGS) entry which is preliminary data.</text>
</comment>
<dbReference type="InterPro" id="IPR036522">
    <property type="entry name" value="MoaC_sf"/>
</dbReference>
<accession>A0A074JYY3</accession>
<dbReference type="HAMAP" id="MF_01224_B">
    <property type="entry name" value="MoaC_B"/>
    <property type="match status" value="1"/>
</dbReference>
<dbReference type="GO" id="GO:0006777">
    <property type="term" value="P:Mo-molybdopterin cofactor biosynthetic process"/>
    <property type="evidence" value="ECO:0007669"/>
    <property type="project" value="UniProtKB-UniRule"/>
</dbReference>
<dbReference type="STRING" id="1353528.DT23_01530"/>
<dbReference type="InterPro" id="IPR050105">
    <property type="entry name" value="MoCo_biosynth_MoaA/MoaC"/>
</dbReference>
<keyword evidence="4 7" id="KW-0501">Molybdenum cofactor biosynthesis</keyword>
<dbReference type="InterPro" id="IPR002820">
    <property type="entry name" value="Mopterin_CF_biosynth-C_dom"/>
</dbReference>
<feature type="domain" description="Molybdopterin cofactor biosynthesis C (MoaC)" evidence="8">
    <location>
        <begin position="14"/>
        <end position="149"/>
    </location>
</feature>
<dbReference type="Proteomes" id="UP000027471">
    <property type="component" value="Unassembled WGS sequence"/>
</dbReference>
<keyword evidence="10" id="KW-1185">Reference proteome</keyword>
<dbReference type="EC" id="4.6.1.17" evidence="3 7"/>
<evidence type="ECO:0000259" key="8">
    <source>
        <dbReference type="Pfam" id="PF01967"/>
    </source>
</evidence>
<dbReference type="RefSeq" id="WP_038127409.1">
    <property type="nucleotide sequence ID" value="NZ_AUNB01000001.1"/>
</dbReference>
<dbReference type="OrthoDB" id="9794429at2"/>
<dbReference type="PANTHER" id="PTHR22960">
    <property type="entry name" value="MOLYBDOPTERIN COFACTOR SYNTHESIS PROTEIN A"/>
    <property type="match status" value="1"/>
</dbReference>
<evidence type="ECO:0000313" key="9">
    <source>
        <dbReference type="EMBL" id="KEO61679.1"/>
    </source>
</evidence>
<evidence type="ECO:0000256" key="2">
    <source>
        <dbReference type="ARBA" id="ARBA00005046"/>
    </source>
</evidence>
<comment type="catalytic activity">
    <reaction evidence="1 7">
        <text>(8S)-3',8-cyclo-7,8-dihydroguanosine 5'-triphosphate = cyclic pyranopterin phosphate + diphosphate</text>
        <dbReference type="Rhea" id="RHEA:49580"/>
        <dbReference type="ChEBI" id="CHEBI:33019"/>
        <dbReference type="ChEBI" id="CHEBI:59648"/>
        <dbReference type="ChEBI" id="CHEBI:131766"/>
        <dbReference type="EC" id="4.6.1.17"/>
    </reaction>
</comment>
<dbReference type="eggNOG" id="COG0315">
    <property type="taxonomic scope" value="Bacteria"/>
</dbReference>
<protein>
    <recommendedName>
        <fullName evidence="3 7">Cyclic pyranopterin monophosphate synthase</fullName>
        <ecNumber evidence="3 7">4.6.1.17</ecNumber>
    </recommendedName>
    <alternativeName>
        <fullName evidence="7">Molybdenum cofactor biosynthesis protein C</fullName>
    </alternativeName>
</protein>
<organism evidence="9 10">
    <name type="scientific">Thioclava indica</name>
    <dbReference type="NCBI Taxonomy" id="1353528"/>
    <lineage>
        <taxon>Bacteria</taxon>
        <taxon>Pseudomonadati</taxon>
        <taxon>Pseudomonadota</taxon>
        <taxon>Alphaproteobacteria</taxon>
        <taxon>Rhodobacterales</taxon>
        <taxon>Paracoccaceae</taxon>
        <taxon>Thioclava</taxon>
    </lineage>
</organism>
<comment type="subunit">
    <text evidence="7">Homohexamer; trimer of dimers.</text>
</comment>
<evidence type="ECO:0000256" key="6">
    <source>
        <dbReference type="ARBA" id="ARBA00055087"/>
    </source>
</evidence>
<dbReference type="NCBIfam" id="TIGR00581">
    <property type="entry name" value="moaC"/>
    <property type="match status" value="1"/>
</dbReference>
<comment type="pathway">
    <text evidence="2 7">Cofactor biosynthesis; molybdopterin biosynthesis.</text>
</comment>
<dbReference type="NCBIfam" id="NF006870">
    <property type="entry name" value="PRK09364.1"/>
    <property type="match status" value="1"/>
</dbReference>
<evidence type="ECO:0000256" key="4">
    <source>
        <dbReference type="ARBA" id="ARBA00023150"/>
    </source>
</evidence>
<evidence type="ECO:0000313" key="10">
    <source>
        <dbReference type="Proteomes" id="UP000027471"/>
    </source>
</evidence>
<feature type="active site" evidence="7">
    <location>
        <position position="127"/>
    </location>
</feature>
<evidence type="ECO:0000256" key="5">
    <source>
        <dbReference type="ARBA" id="ARBA00023239"/>
    </source>
</evidence>
<dbReference type="EMBL" id="AUNB01000001">
    <property type="protein sequence ID" value="KEO61679.1"/>
    <property type="molecule type" value="Genomic_DNA"/>
</dbReference>
<dbReference type="UniPathway" id="UPA00344"/>
<dbReference type="SUPFAM" id="SSF55040">
    <property type="entry name" value="Molybdenum cofactor biosynthesis protein C, MoaC"/>
    <property type="match status" value="1"/>
</dbReference>
<evidence type="ECO:0000256" key="3">
    <source>
        <dbReference type="ARBA" id="ARBA00012575"/>
    </source>
</evidence>
<keyword evidence="5 7" id="KW-0456">Lyase</keyword>
<feature type="binding site" evidence="7">
    <location>
        <begin position="112"/>
        <end position="113"/>
    </location>
    <ligand>
        <name>substrate</name>
    </ligand>
</feature>
<proteinExistence type="inferred from homology"/>
<sequence>MSLSHFDEAGQAHMVDVSDKEVTDRIAVAEGCVKMRPETLDYVLKGSAKKGDVLGISRIAGIIAAKKTADLIPLCHPLPITKVTLELTPDTDLPGVRIVATVKTSGQTGVEMEALTAVSVAALTVYDMLKAVEKSMTIEGIRVVLKDGGKSGRYEA</sequence>
<comment type="similarity">
    <text evidence="7">Belongs to the MoaC family.</text>
</comment>
<feature type="binding site" evidence="7">
    <location>
        <begin position="74"/>
        <end position="76"/>
    </location>
    <ligand>
        <name>substrate</name>
    </ligand>
</feature>
<gene>
    <name evidence="7 9" type="primary">moaC</name>
    <name evidence="9" type="ORF">DT23_01530</name>
</gene>
<dbReference type="PANTHER" id="PTHR22960:SF29">
    <property type="entry name" value="CYCLIC PYRANOPTERIN MONOPHOSPHATE SYNTHASE"/>
    <property type="match status" value="1"/>
</dbReference>
<dbReference type="Gene3D" id="3.30.70.640">
    <property type="entry name" value="Molybdopterin cofactor biosynthesis C (MoaC) domain"/>
    <property type="match status" value="1"/>
</dbReference>
<comment type="function">
    <text evidence="6 7">Catalyzes the conversion of (8S)-3',8-cyclo-7,8-dihydroguanosine 5'-triphosphate to cyclic pyranopterin monophosphate (cPMP).</text>
</comment>